<accession>L9XAT2</accession>
<dbReference type="AlphaFoldDB" id="L9XAT2"/>
<dbReference type="Proteomes" id="UP000011531">
    <property type="component" value="Unassembled WGS sequence"/>
</dbReference>
<protein>
    <submittedName>
        <fullName evidence="1">Uncharacterized protein</fullName>
    </submittedName>
</protein>
<organism evidence="1 2">
    <name type="scientific">Natronococcus jeotgali DSM 18795</name>
    <dbReference type="NCBI Taxonomy" id="1227498"/>
    <lineage>
        <taxon>Archaea</taxon>
        <taxon>Methanobacteriati</taxon>
        <taxon>Methanobacteriota</taxon>
        <taxon>Stenosarchaea group</taxon>
        <taxon>Halobacteria</taxon>
        <taxon>Halobacteriales</taxon>
        <taxon>Natrialbaceae</taxon>
        <taxon>Natronococcus</taxon>
    </lineage>
</organism>
<reference evidence="1 2" key="1">
    <citation type="journal article" date="2014" name="PLoS Genet.">
        <title>Phylogenetically driven sequencing of extremely halophilic archaea reveals strategies for static and dynamic osmo-response.</title>
        <authorList>
            <person name="Becker E.A."/>
            <person name="Seitzer P.M."/>
            <person name="Tritt A."/>
            <person name="Larsen D."/>
            <person name="Krusor M."/>
            <person name="Yao A.I."/>
            <person name="Wu D."/>
            <person name="Madern D."/>
            <person name="Eisen J.A."/>
            <person name="Darling A.E."/>
            <person name="Facciotti M.T."/>
        </authorList>
    </citation>
    <scope>NUCLEOTIDE SEQUENCE [LARGE SCALE GENOMIC DNA]</scope>
    <source>
        <strain evidence="1 2">DSM 18795</strain>
    </source>
</reference>
<keyword evidence="2" id="KW-1185">Reference proteome</keyword>
<dbReference type="EMBL" id="AOIA01000114">
    <property type="protein sequence ID" value="ELY58506.1"/>
    <property type="molecule type" value="Genomic_DNA"/>
</dbReference>
<evidence type="ECO:0000313" key="1">
    <source>
        <dbReference type="EMBL" id="ELY58506.1"/>
    </source>
</evidence>
<gene>
    <name evidence="1" type="ORF">C492_11845</name>
</gene>
<name>L9XAT2_9EURY</name>
<evidence type="ECO:0000313" key="2">
    <source>
        <dbReference type="Proteomes" id="UP000011531"/>
    </source>
</evidence>
<proteinExistence type="predicted"/>
<sequence>MFTNAEPSDADSAMLIDQYLPRYDVTTSRHVVVDADSGTTYDAMLTADLMKLGPIVRSLGRLRDVPRVLSHRIRGTPRTPPPERMRFADVTDTTEWTHLDEVPGAEFVFGAVGKFWQPEIEWRQIESEAFPEFDEPGYAKLAISLSVRPYGEQRTLLSYEARTATTDDRVNRNFQRYWRLIGPFAGYLMSRALERIKADAEARAKQESMNSSTEAENRSRPNWSRRRVTVTIVSLVVAVYHFVLRPWYRRWETNGDAA</sequence>
<comment type="caution">
    <text evidence="1">The sequence shown here is derived from an EMBL/GenBank/DDBJ whole genome shotgun (WGS) entry which is preliminary data.</text>
</comment>